<keyword evidence="3" id="KW-1185">Reference proteome</keyword>
<reference evidence="2" key="1">
    <citation type="journal article" date="2022" name="bioRxiv">
        <title>Sequencing and chromosome-scale assembly of the giantPleurodeles waltlgenome.</title>
        <authorList>
            <person name="Brown T."/>
            <person name="Elewa A."/>
            <person name="Iarovenko S."/>
            <person name="Subramanian E."/>
            <person name="Araus A.J."/>
            <person name="Petzold A."/>
            <person name="Susuki M."/>
            <person name="Suzuki K.-i.T."/>
            <person name="Hayashi T."/>
            <person name="Toyoda A."/>
            <person name="Oliveira C."/>
            <person name="Osipova E."/>
            <person name="Leigh N.D."/>
            <person name="Simon A."/>
            <person name="Yun M.H."/>
        </authorList>
    </citation>
    <scope>NUCLEOTIDE SEQUENCE</scope>
    <source>
        <strain evidence="2">20211129_DDA</strain>
        <tissue evidence="2">Liver</tissue>
    </source>
</reference>
<evidence type="ECO:0000256" key="1">
    <source>
        <dbReference type="SAM" id="MobiDB-lite"/>
    </source>
</evidence>
<evidence type="ECO:0000313" key="2">
    <source>
        <dbReference type="EMBL" id="KAJ1140994.1"/>
    </source>
</evidence>
<name>A0AAV7QMN9_PLEWA</name>
<gene>
    <name evidence="2" type="ORF">NDU88_007331</name>
</gene>
<dbReference type="EMBL" id="JANPWB010000010">
    <property type="protein sequence ID" value="KAJ1140994.1"/>
    <property type="molecule type" value="Genomic_DNA"/>
</dbReference>
<accession>A0AAV7QMN9</accession>
<organism evidence="2 3">
    <name type="scientific">Pleurodeles waltl</name>
    <name type="common">Iberian ribbed newt</name>
    <dbReference type="NCBI Taxonomy" id="8319"/>
    <lineage>
        <taxon>Eukaryota</taxon>
        <taxon>Metazoa</taxon>
        <taxon>Chordata</taxon>
        <taxon>Craniata</taxon>
        <taxon>Vertebrata</taxon>
        <taxon>Euteleostomi</taxon>
        <taxon>Amphibia</taxon>
        <taxon>Batrachia</taxon>
        <taxon>Caudata</taxon>
        <taxon>Salamandroidea</taxon>
        <taxon>Salamandridae</taxon>
        <taxon>Pleurodelinae</taxon>
        <taxon>Pleurodeles</taxon>
    </lineage>
</organism>
<feature type="compositionally biased region" description="Basic and acidic residues" evidence="1">
    <location>
        <begin position="19"/>
        <end position="30"/>
    </location>
</feature>
<evidence type="ECO:0000313" key="3">
    <source>
        <dbReference type="Proteomes" id="UP001066276"/>
    </source>
</evidence>
<proteinExistence type="predicted"/>
<feature type="region of interest" description="Disordered" evidence="1">
    <location>
        <begin position="1"/>
        <end position="32"/>
    </location>
</feature>
<comment type="caution">
    <text evidence="2">The sequence shown here is derived from an EMBL/GenBank/DDBJ whole genome shotgun (WGS) entry which is preliminary data.</text>
</comment>
<sequence length="118" mass="13658">MRVRKRGEAVQRTTKASKRRQDEWQHDNGSRRRNNQLRHLCSGCKPANRACATVRRTIYVHRLRSRDATCADSALRIYNLRGISMASVVRAVFYTTKQMLLGRCHSLSRIIPRAALYS</sequence>
<dbReference type="AlphaFoldDB" id="A0AAV7QMN9"/>
<protein>
    <submittedName>
        <fullName evidence="2">Uncharacterized protein</fullName>
    </submittedName>
</protein>
<dbReference type="Proteomes" id="UP001066276">
    <property type="component" value="Chromosome 6"/>
</dbReference>